<sequence>MNIFQKLYDWIKGLKTPQWYVDLMNNLQITLIRALEQIGKEALASIKDKIIEVAGQDISNEQKFKIVFNFTKSLLPTLKDSVINAIINLLVLTLKEKKII</sequence>
<accession>A0A6H2A6C3</accession>
<dbReference type="AlphaFoldDB" id="A0A6H2A6C3"/>
<name>A0A6H2A6C3_9ZZZZ</name>
<dbReference type="EMBL" id="MT144581">
    <property type="protein sequence ID" value="QJA55249.1"/>
    <property type="molecule type" value="Genomic_DNA"/>
</dbReference>
<reference evidence="1" key="1">
    <citation type="submission" date="2020-03" db="EMBL/GenBank/DDBJ databases">
        <title>The deep terrestrial virosphere.</title>
        <authorList>
            <person name="Holmfeldt K."/>
            <person name="Nilsson E."/>
            <person name="Simone D."/>
            <person name="Lopez-Fernandez M."/>
            <person name="Wu X."/>
            <person name="de Brujin I."/>
            <person name="Lundin D."/>
            <person name="Andersson A."/>
            <person name="Bertilsson S."/>
            <person name="Dopson M."/>
        </authorList>
    </citation>
    <scope>NUCLEOTIDE SEQUENCE</scope>
    <source>
        <strain evidence="1">TM448A07943</strain>
    </source>
</reference>
<proteinExistence type="predicted"/>
<protein>
    <submittedName>
        <fullName evidence="1">Uncharacterized protein</fullName>
    </submittedName>
</protein>
<organism evidence="1">
    <name type="scientific">viral metagenome</name>
    <dbReference type="NCBI Taxonomy" id="1070528"/>
    <lineage>
        <taxon>unclassified sequences</taxon>
        <taxon>metagenomes</taxon>
        <taxon>organismal metagenomes</taxon>
    </lineage>
</organism>
<evidence type="ECO:0000313" key="1">
    <source>
        <dbReference type="EMBL" id="QJA55249.1"/>
    </source>
</evidence>
<gene>
    <name evidence="1" type="ORF">TM448A07943_0006</name>
</gene>